<sequence>MATRFAEALAVVRSMALQNGQLQVTEGPWRISKCLRPPPPSGVPRCRPRALGLSRRKSGRPRARTAGWTCSSDPSLARSSWAAATFAF</sequence>
<evidence type="ECO:0000313" key="2">
    <source>
        <dbReference type="Proteomes" id="UP001642464"/>
    </source>
</evidence>
<dbReference type="Proteomes" id="UP001642464">
    <property type="component" value="Unassembled WGS sequence"/>
</dbReference>
<keyword evidence="2" id="KW-1185">Reference proteome</keyword>
<reference evidence="1 2" key="1">
    <citation type="submission" date="2024-02" db="EMBL/GenBank/DDBJ databases">
        <authorList>
            <person name="Chen Y."/>
            <person name="Shah S."/>
            <person name="Dougan E. K."/>
            <person name="Thang M."/>
            <person name="Chan C."/>
        </authorList>
    </citation>
    <scope>NUCLEOTIDE SEQUENCE [LARGE SCALE GENOMIC DNA]</scope>
</reference>
<evidence type="ECO:0000313" key="1">
    <source>
        <dbReference type="EMBL" id="CAK8989469.1"/>
    </source>
</evidence>
<dbReference type="EMBL" id="CAXAMM010000891">
    <property type="protein sequence ID" value="CAK8989469.1"/>
    <property type="molecule type" value="Genomic_DNA"/>
</dbReference>
<protein>
    <submittedName>
        <fullName evidence="1">Uncharacterized protein</fullName>
    </submittedName>
</protein>
<proteinExistence type="predicted"/>
<gene>
    <name evidence="1" type="ORF">SCF082_LOCUS1823</name>
</gene>
<organism evidence="1 2">
    <name type="scientific">Durusdinium trenchii</name>
    <dbReference type="NCBI Taxonomy" id="1381693"/>
    <lineage>
        <taxon>Eukaryota</taxon>
        <taxon>Sar</taxon>
        <taxon>Alveolata</taxon>
        <taxon>Dinophyceae</taxon>
        <taxon>Suessiales</taxon>
        <taxon>Symbiodiniaceae</taxon>
        <taxon>Durusdinium</taxon>
    </lineage>
</organism>
<comment type="caution">
    <text evidence="1">The sequence shown here is derived from an EMBL/GenBank/DDBJ whole genome shotgun (WGS) entry which is preliminary data.</text>
</comment>
<accession>A0ABP0HJE8</accession>
<name>A0ABP0HJE8_9DINO</name>